<accession>A0A1T2XMB5</accession>
<dbReference type="InterPro" id="IPR035097">
    <property type="entry name" value="M29_N-terminal"/>
</dbReference>
<keyword evidence="7" id="KW-0479">Metal-binding</keyword>
<dbReference type="AlphaFoldDB" id="A0A1T2XMB5"/>
<name>A0A1T2XMB5_9BACL</name>
<dbReference type="Proteomes" id="UP000190188">
    <property type="component" value="Unassembled WGS sequence"/>
</dbReference>
<dbReference type="Pfam" id="PF02073">
    <property type="entry name" value="Peptidase_M29"/>
    <property type="match status" value="1"/>
</dbReference>
<comment type="cofactor">
    <cofactor evidence="3">
        <name>Zn(2+)</name>
        <dbReference type="ChEBI" id="CHEBI:29105"/>
    </cofactor>
</comment>
<keyword evidence="11" id="KW-1185">Reference proteome</keyword>
<evidence type="ECO:0000256" key="3">
    <source>
        <dbReference type="ARBA" id="ARBA00001947"/>
    </source>
</evidence>
<dbReference type="GO" id="GO:0004177">
    <property type="term" value="F:aminopeptidase activity"/>
    <property type="evidence" value="ECO:0007669"/>
    <property type="project" value="UniProtKB-KW"/>
</dbReference>
<dbReference type="PANTHER" id="PTHR34448:SF3">
    <property type="entry name" value="AMINOPEPTIDASE AMPS"/>
    <property type="match status" value="1"/>
</dbReference>
<dbReference type="RefSeq" id="WP_078496685.1">
    <property type="nucleotide sequence ID" value="NZ_MSZX01000001.1"/>
</dbReference>
<dbReference type="SUPFAM" id="SSF144052">
    <property type="entry name" value="Thermophilic metalloprotease-like"/>
    <property type="match status" value="1"/>
</dbReference>
<evidence type="ECO:0000256" key="7">
    <source>
        <dbReference type="ARBA" id="ARBA00022723"/>
    </source>
</evidence>
<sequence length="410" mass="45617">MNKFEEKLDKYASLAVEIGVNVQPGQTLVVTAPITAADFVRKIVKRAYQVGAKHVLVDWSDDQITRLQYELAPDEAFREYPLWKAKGWEEMAENNAAFLYIDANDPDLLNGIAPQRIQDAKKAKQQALTTFRSYGMSDKISWSIVAVPSQAWADKVFPSLESDRRIEALWEAIFAATRINMEDPVQAWKDHADALDTYTTRLNTRQYKALHFRAPGTDLTVELLQGHLWINVTSVNDKGTPFISNLPVEEVYTAPLKTGVNGIVSSTKPLSYTGNLIDNFSLTFKDGKIVDFTAEKGYDTLQGLIDTDEGSHFLGEVALVPHRSPISDTNLIFYKTLFDENAASHLAIGQSYPFCLEGGKEMSPDELGERGLNDSLAHVDFMIGSADMDIDGILPDGSIEPVFRAGNWAF</sequence>
<dbReference type="PRINTS" id="PR00919">
    <property type="entry name" value="THERMOPTASE"/>
</dbReference>
<evidence type="ECO:0000256" key="6">
    <source>
        <dbReference type="ARBA" id="ARBA00022670"/>
    </source>
</evidence>
<organism evidence="10 11">
    <name type="scientific">Paenibacillus selenitireducens</name>
    <dbReference type="NCBI Taxonomy" id="1324314"/>
    <lineage>
        <taxon>Bacteria</taxon>
        <taxon>Bacillati</taxon>
        <taxon>Bacillota</taxon>
        <taxon>Bacilli</taxon>
        <taxon>Bacillales</taxon>
        <taxon>Paenibacillaceae</taxon>
        <taxon>Paenibacillus</taxon>
    </lineage>
</organism>
<evidence type="ECO:0000256" key="2">
    <source>
        <dbReference type="ARBA" id="ARBA00001946"/>
    </source>
</evidence>
<comment type="similarity">
    <text evidence="4">Belongs to the peptidase M29 family.</text>
</comment>
<comment type="caution">
    <text evidence="10">The sequence shown here is derived from an EMBL/GenBank/DDBJ whole genome shotgun (WGS) entry which is preliminary data.</text>
</comment>
<dbReference type="InterPro" id="IPR052170">
    <property type="entry name" value="M29_Exopeptidase"/>
</dbReference>
<comment type="cofactor">
    <cofactor evidence="2">
        <name>Mg(2+)</name>
        <dbReference type="ChEBI" id="CHEBI:18420"/>
    </cofactor>
</comment>
<keyword evidence="8" id="KW-0378">Hydrolase</keyword>
<evidence type="ECO:0000256" key="8">
    <source>
        <dbReference type="ARBA" id="ARBA00022801"/>
    </source>
</evidence>
<dbReference type="EMBL" id="MSZX01000001">
    <property type="protein sequence ID" value="OPA80962.1"/>
    <property type="molecule type" value="Genomic_DNA"/>
</dbReference>
<dbReference type="InterPro" id="IPR000787">
    <property type="entry name" value="Peptidase_M29"/>
</dbReference>
<evidence type="ECO:0000256" key="1">
    <source>
        <dbReference type="ARBA" id="ARBA00001941"/>
    </source>
</evidence>
<proteinExistence type="inferred from homology"/>
<dbReference type="STRING" id="1324314.BVG16_01030"/>
<dbReference type="GO" id="GO:0008237">
    <property type="term" value="F:metallopeptidase activity"/>
    <property type="evidence" value="ECO:0007669"/>
    <property type="project" value="UniProtKB-KW"/>
</dbReference>
<keyword evidence="6" id="KW-0645">Protease</keyword>
<protein>
    <submittedName>
        <fullName evidence="10">Aminopeptidase</fullName>
    </submittedName>
</protein>
<comment type="cofactor">
    <cofactor evidence="1">
        <name>Co(2+)</name>
        <dbReference type="ChEBI" id="CHEBI:48828"/>
    </cofactor>
</comment>
<evidence type="ECO:0000256" key="5">
    <source>
        <dbReference type="ARBA" id="ARBA00022438"/>
    </source>
</evidence>
<dbReference type="GO" id="GO:0046872">
    <property type="term" value="F:metal ion binding"/>
    <property type="evidence" value="ECO:0007669"/>
    <property type="project" value="UniProtKB-KW"/>
</dbReference>
<evidence type="ECO:0000313" key="11">
    <source>
        <dbReference type="Proteomes" id="UP000190188"/>
    </source>
</evidence>
<evidence type="ECO:0000256" key="4">
    <source>
        <dbReference type="ARBA" id="ARBA00008236"/>
    </source>
</evidence>
<keyword evidence="5 10" id="KW-0031">Aminopeptidase</keyword>
<dbReference type="OrthoDB" id="9803993at2"/>
<dbReference type="Gene3D" id="3.40.1830.10">
    <property type="entry name" value="Thermophilic metalloprotease (M29)"/>
    <property type="match status" value="1"/>
</dbReference>
<reference evidence="10 11" key="1">
    <citation type="submission" date="2017-01" db="EMBL/GenBank/DDBJ databases">
        <title>Genome analysis of Paenibacillus selenitrireducens ES3-24.</title>
        <authorList>
            <person name="Xu D."/>
            <person name="Yao R."/>
            <person name="Zheng S."/>
        </authorList>
    </citation>
    <scope>NUCLEOTIDE SEQUENCE [LARGE SCALE GENOMIC DNA]</scope>
    <source>
        <strain evidence="10 11">ES3-24</strain>
    </source>
</reference>
<gene>
    <name evidence="10" type="ORF">BVG16_01030</name>
</gene>
<evidence type="ECO:0000256" key="9">
    <source>
        <dbReference type="ARBA" id="ARBA00023049"/>
    </source>
</evidence>
<evidence type="ECO:0000313" key="10">
    <source>
        <dbReference type="EMBL" id="OPA80962.1"/>
    </source>
</evidence>
<dbReference type="PANTHER" id="PTHR34448">
    <property type="entry name" value="AMINOPEPTIDASE"/>
    <property type="match status" value="1"/>
</dbReference>
<dbReference type="GO" id="GO:0006508">
    <property type="term" value="P:proteolysis"/>
    <property type="evidence" value="ECO:0007669"/>
    <property type="project" value="UniProtKB-KW"/>
</dbReference>
<keyword evidence="9" id="KW-0482">Metalloprotease</keyword>